<reference evidence="2" key="1">
    <citation type="journal article" date="2020" name="Nature">
        <title>Giant virus diversity and host interactions through global metagenomics.</title>
        <authorList>
            <person name="Schulz F."/>
            <person name="Roux S."/>
            <person name="Paez-Espino D."/>
            <person name="Jungbluth S."/>
            <person name="Walsh D.A."/>
            <person name="Denef V.J."/>
            <person name="McMahon K.D."/>
            <person name="Konstantinidis K.T."/>
            <person name="Eloe-Fadrosh E.A."/>
            <person name="Kyrpides N.C."/>
            <person name="Woyke T."/>
        </authorList>
    </citation>
    <scope>NUCLEOTIDE SEQUENCE</scope>
    <source>
        <strain evidence="2">GVMAG-M-3300024302-11</strain>
    </source>
</reference>
<name>A0A6C0IUR5_9ZZZZ</name>
<dbReference type="Pfam" id="PF00929">
    <property type="entry name" value="RNase_T"/>
    <property type="match status" value="1"/>
</dbReference>
<sequence length="350" mass="41711">MGKHTKTNRIMIVDTEYDTMPKRLLALAYIIYENNKVIKEVVKYIKYSNEIFKVNENAEAFKYHKLTNKFLQENGESIETAINTFNNDLTDIDLIIGQNILSADIQIIRKEAIGTSMWYGKIREKIQKIQIYDTMYAFRLKVPEEKSSLDNIYKYLFDDEMENHHNAMDDCKNTYKCYMKMIETEYTFENQIIKFTEDVFDDLTKICKKCDICEAKLLDNNIYKFINKTNRFEENDKSYIICNNILKEKQEICKKCFNHHEVMIINNNTTDMIDIVKFKNCECIIDNFFEVIGDKENTIYLKSSYADKDDIKKLGGRWNSQKKVWYFTYTKSTTNRLDKFSKWIEKSTEV</sequence>
<dbReference type="InterPro" id="IPR012337">
    <property type="entry name" value="RNaseH-like_sf"/>
</dbReference>
<organism evidence="2">
    <name type="scientific">viral metagenome</name>
    <dbReference type="NCBI Taxonomy" id="1070528"/>
    <lineage>
        <taxon>unclassified sequences</taxon>
        <taxon>metagenomes</taxon>
        <taxon>organismal metagenomes</taxon>
    </lineage>
</organism>
<dbReference type="Gene3D" id="3.30.420.10">
    <property type="entry name" value="Ribonuclease H-like superfamily/Ribonuclease H"/>
    <property type="match status" value="1"/>
</dbReference>
<accession>A0A6C0IUR5</accession>
<proteinExistence type="predicted"/>
<dbReference type="InterPro" id="IPR013520">
    <property type="entry name" value="Ribonucl_H"/>
</dbReference>
<evidence type="ECO:0000259" key="1">
    <source>
        <dbReference type="SMART" id="SM00479"/>
    </source>
</evidence>
<dbReference type="InterPro" id="IPR036397">
    <property type="entry name" value="RNaseH_sf"/>
</dbReference>
<protein>
    <recommendedName>
        <fullName evidence="1">Exonuclease domain-containing protein</fullName>
    </recommendedName>
</protein>
<dbReference type="SUPFAM" id="SSF53098">
    <property type="entry name" value="Ribonuclease H-like"/>
    <property type="match status" value="1"/>
</dbReference>
<dbReference type="Pfam" id="PF18974">
    <property type="entry name" value="DUF5710"/>
    <property type="match status" value="1"/>
</dbReference>
<dbReference type="InterPro" id="IPR043764">
    <property type="entry name" value="DUF5710"/>
</dbReference>
<dbReference type="EMBL" id="MN740255">
    <property type="protein sequence ID" value="QHT96290.1"/>
    <property type="molecule type" value="Genomic_DNA"/>
</dbReference>
<evidence type="ECO:0000313" key="2">
    <source>
        <dbReference type="EMBL" id="QHT96290.1"/>
    </source>
</evidence>
<dbReference type="SMART" id="SM00479">
    <property type="entry name" value="EXOIII"/>
    <property type="match status" value="1"/>
</dbReference>
<feature type="domain" description="Exonuclease" evidence="1">
    <location>
        <begin position="9"/>
        <end position="187"/>
    </location>
</feature>
<dbReference type="AlphaFoldDB" id="A0A6C0IUR5"/>
<dbReference type="GO" id="GO:0003676">
    <property type="term" value="F:nucleic acid binding"/>
    <property type="evidence" value="ECO:0007669"/>
    <property type="project" value="InterPro"/>
</dbReference>